<dbReference type="PANTHER" id="PTHR44042:SF15">
    <property type="entry name" value="DUPLICATED HOMEODOMAIN-LIKE SUPERFAMILY PROTEIN"/>
    <property type="match status" value="1"/>
</dbReference>
<dbReference type="Gene3D" id="1.10.10.60">
    <property type="entry name" value="Homeodomain-like"/>
    <property type="match status" value="2"/>
</dbReference>
<dbReference type="PROSITE" id="PS51294">
    <property type="entry name" value="HTH_MYB"/>
    <property type="match status" value="1"/>
</dbReference>
<dbReference type="PROSITE" id="PS50090">
    <property type="entry name" value="MYB_LIKE"/>
    <property type="match status" value="1"/>
</dbReference>
<dbReference type="PANTHER" id="PTHR44042">
    <property type="entry name" value="DUPLICATED HOMEODOMAIN-LIKE SUPERFAMILY PROTEIN-RELATED"/>
    <property type="match status" value="1"/>
</dbReference>
<dbReference type="EMBL" id="JBGMDY010000008">
    <property type="protein sequence ID" value="KAL2326611.1"/>
    <property type="molecule type" value="Genomic_DNA"/>
</dbReference>
<keyword evidence="3" id="KW-0238">DNA-binding</keyword>
<evidence type="ECO:0000259" key="6">
    <source>
        <dbReference type="PROSITE" id="PS50090"/>
    </source>
</evidence>
<evidence type="ECO:0000256" key="4">
    <source>
        <dbReference type="ARBA" id="ARBA00023163"/>
    </source>
</evidence>
<evidence type="ECO:0000256" key="3">
    <source>
        <dbReference type="ARBA" id="ARBA00023125"/>
    </source>
</evidence>
<dbReference type="NCBIfam" id="TIGR01557">
    <property type="entry name" value="myb_SHAQKYF"/>
    <property type="match status" value="1"/>
</dbReference>
<accession>A0ABD1LSW9</accession>
<organism evidence="9 10">
    <name type="scientific">Flemingia macrophylla</name>
    <dbReference type="NCBI Taxonomy" id="520843"/>
    <lineage>
        <taxon>Eukaryota</taxon>
        <taxon>Viridiplantae</taxon>
        <taxon>Streptophyta</taxon>
        <taxon>Embryophyta</taxon>
        <taxon>Tracheophyta</taxon>
        <taxon>Spermatophyta</taxon>
        <taxon>Magnoliopsida</taxon>
        <taxon>eudicotyledons</taxon>
        <taxon>Gunneridae</taxon>
        <taxon>Pentapetalae</taxon>
        <taxon>rosids</taxon>
        <taxon>fabids</taxon>
        <taxon>Fabales</taxon>
        <taxon>Fabaceae</taxon>
        <taxon>Papilionoideae</taxon>
        <taxon>50 kb inversion clade</taxon>
        <taxon>NPAAA clade</taxon>
        <taxon>indigoferoid/millettioid clade</taxon>
        <taxon>Phaseoleae</taxon>
        <taxon>Flemingia</taxon>
    </lineage>
</organism>
<dbReference type="InterPro" id="IPR006447">
    <property type="entry name" value="Myb_dom_plants"/>
</dbReference>
<comment type="subcellular location">
    <subcellularLocation>
        <location evidence="1">Nucleus</location>
    </subcellularLocation>
</comment>
<evidence type="ECO:0000313" key="9">
    <source>
        <dbReference type="EMBL" id="KAL2326611.1"/>
    </source>
</evidence>
<proteinExistence type="predicted"/>
<name>A0ABD1LSW9_9FABA</name>
<keyword evidence="5" id="KW-0539">Nucleus</keyword>
<dbReference type="InterPro" id="IPR017930">
    <property type="entry name" value="Myb_dom"/>
</dbReference>
<keyword evidence="10" id="KW-1185">Reference proteome</keyword>
<evidence type="ECO:0000256" key="2">
    <source>
        <dbReference type="ARBA" id="ARBA00023015"/>
    </source>
</evidence>
<sequence>MNESGCWKEGDWEYWSWMQNKNFELALAIIPENDENRWEKIASYVPGKCSFEIIEHYKTLVDDVTLIELDLVQVPNYSDNSVQRRSKGTPWTEEEHRLFLLGLERFGKGDWKSIARHCVVTRIPSQVASHAQKFFKRQCISINKRKRKSIHDLTLQNHQVLAADNIDQQNNMFDHVIELTADNIDRQNHMFDQMNDLEALAADNIDQQNNMFDQMNELEALVDNIDLQNNMFDHMNAFEYFTSGSNSGALNIDQQNHNFDQMNE</sequence>
<feature type="domain" description="Myb-like" evidence="6">
    <location>
        <begin position="83"/>
        <end position="135"/>
    </location>
</feature>
<dbReference type="InterPro" id="IPR001005">
    <property type="entry name" value="SANT/Myb"/>
</dbReference>
<dbReference type="SUPFAM" id="SSF46689">
    <property type="entry name" value="Homeodomain-like"/>
    <property type="match status" value="2"/>
</dbReference>
<dbReference type="PROSITE" id="PS51293">
    <property type="entry name" value="SANT"/>
    <property type="match status" value="1"/>
</dbReference>
<evidence type="ECO:0000256" key="5">
    <source>
        <dbReference type="ARBA" id="ARBA00023242"/>
    </source>
</evidence>
<dbReference type="GO" id="GO:0005634">
    <property type="term" value="C:nucleus"/>
    <property type="evidence" value="ECO:0007669"/>
    <property type="project" value="UniProtKB-SubCell"/>
</dbReference>
<evidence type="ECO:0000259" key="8">
    <source>
        <dbReference type="PROSITE" id="PS51294"/>
    </source>
</evidence>
<dbReference type="AlphaFoldDB" id="A0ABD1LSW9"/>
<evidence type="ECO:0000259" key="7">
    <source>
        <dbReference type="PROSITE" id="PS51293"/>
    </source>
</evidence>
<evidence type="ECO:0000256" key="1">
    <source>
        <dbReference type="ARBA" id="ARBA00004123"/>
    </source>
</evidence>
<keyword evidence="4" id="KW-0804">Transcription</keyword>
<keyword evidence="2" id="KW-0805">Transcription regulation</keyword>
<gene>
    <name evidence="9" type="ORF">Fmac_025669</name>
</gene>
<dbReference type="CDD" id="cd00167">
    <property type="entry name" value="SANT"/>
    <property type="match status" value="2"/>
</dbReference>
<dbReference type="InterPro" id="IPR017884">
    <property type="entry name" value="SANT_dom"/>
</dbReference>
<dbReference type="Proteomes" id="UP001603857">
    <property type="component" value="Unassembled WGS sequence"/>
</dbReference>
<feature type="domain" description="HTH myb-type" evidence="8">
    <location>
        <begin position="87"/>
        <end position="139"/>
    </location>
</feature>
<dbReference type="GO" id="GO:0003677">
    <property type="term" value="F:DNA binding"/>
    <property type="evidence" value="ECO:0007669"/>
    <property type="project" value="UniProtKB-KW"/>
</dbReference>
<feature type="domain" description="SANT" evidence="7">
    <location>
        <begin position="86"/>
        <end position="139"/>
    </location>
</feature>
<dbReference type="InterPro" id="IPR009057">
    <property type="entry name" value="Homeodomain-like_sf"/>
</dbReference>
<evidence type="ECO:0000313" key="10">
    <source>
        <dbReference type="Proteomes" id="UP001603857"/>
    </source>
</evidence>
<protein>
    <submittedName>
        <fullName evidence="9">Uncharacterized protein</fullName>
    </submittedName>
</protein>
<dbReference type="Pfam" id="PF00249">
    <property type="entry name" value="Myb_DNA-binding"/>
    <property type="match status" value="1"/>
</dbReference>
<dbReference type="FunFam" id="1.10.10.60:FF:000009">
    <property type="entry name" value="transcription factor MYB1R1"/>
    <property type="match status" value="1"/>
</dbReference>
<dbReference type="SMART" id="SM00717">
    <property type="entry name" value="SANT"/>
    <property type="match status" value="2"/>
</dbReference>
<comment type="caution">
    <text evidence="9">The sequence shown here is derived from an EMBL/GenBank/DDBJ whole genome shotgun (WGS) entry which is preliminary data.</text>
</comment>
<reference evidence="9 10" key="1">
    <citation type="submission" date="2024-08" db="EMBL/GenBank/DDBJ databases">
        <title>Insights into the chromosomal genome structure of Flemingia macrophylla.</title>
        <authorList>
            <person name="Ding Y."/>
            <person name="Zhao Y."/>
            <person name="Bi W."/>
            <person name="Wu M."/>
            <person name="Zhao G."/>
            <person name="Gong Y."/>
            <person name="Li W."/>
            <person name="Zhang P."/>
        </authorList>
    </citation>
    <scope>NUCLEOTIDE SEQUENCE [LARGE SCALE GENOMIC DNA]</scope>
    <source>
        <strain evidence="9">DYQJB</strain>
        <tissue evidence="9">Leaf</tissue>
    </source>
</reference>